<reference evidence="2" key="2">
    <citation type="submission" date="2020-08" db="EMBL/GenBank/DDBJ databases">
        <title>Draft Genome Sequence of Cumin Blight Pathogen Alternaria burnsii.</title>
        <authorList>
            <person name="Feng Z."/>
        </authorList>
    </citation>
    <scope>NUCLEOTIDE SEQUENCE</scope>
    <source>
        <strain evidence="2">CBS107.38</strain>
    </source>
</reference>
<dbReference type="RefSeq" id="XP_038791405.1">
    <property type="nucleotide sequence ID" value="XM_038925549.1"/>
</dbReference>
<feature type="compositionally biased region" description="Basic and acidic residues" evidence="1">
    <location>
        <begin position="29"/>
        <end position="39"/>
    </location>
</feature>
<dbReference type="GeneID" id="62198727"/>
<sequence length="105" mass="11925">MGMEQCASTRRAKGAATISRSSTHKRKRYADMGERDDQVRGSTRNKFRERTRRQREYWTWGGPYTSPSRIHAVLLDFCGCGKKYSGVYNDGDFVGVDGQRIGAII</sequence>
<dbReference type="AlphaFoldDB" id="A0A8H7BG63"/>
<gene>
    <name evidence="2" type="ORF">GT037_000502</name>
</gene>
<name>A0A8H7BG63_9PLEO</name>
<dbReference type="Proteomes" id="UP000596902">
    <property type="component" value="Unassembled WGS sequence"/>
</dbReference>
<accession>A0A8H7BG63</accession>
<reference evidence="2" key="1">
    <citation type="submission" date="2020-01" db="EMBL/GenBank/DDBJ databases">
        <authorList>
            <person name="Feng Z.H.Z."/>
        </authorList>
    </citation>
    <scope>NUCLEOTIDE SEQUENCE</scope>
    <source>
        <strain evidence="2">CBS107.38</strain>
    </source>
</reference>
<organism evidence="2 3">
    <name type="scientific">Alternaria burnsii</name>
    <dbReference type="NCBI Taxonomy" id="1187904"/>
    <lineage>
        <taxon>Eukaryota</taxon>
        <taxon>Fungi</taxon>
        <taxon>Dikarya</taxon>
        <taxon>Ascomycota</taxon>
        <taxon>Pezizomycotina</taxon>
        <taxon>Dothideomycetes</taxon>
        <taxon>Pleosporomycetidae</taxon>
        <taxon>Pleosporales</taxon>
        <taxon>Pleosporineae</taxon>
        <taxon>Pleosporaceae</taxon>
        <taxon>Alternaria</taxon>
        <taxon>Alternaria sect. Alternaria</taxon>
    </lineage>
</organism>
<protein>
    <submittedName>
        <fullName evidence="2">Uncharacterized protein</fullName>
    </submittedName>
</protein>
<evidence type="ECO:0000313" key="3">
    <source>
        <dbReference type="Proteomes" id="UP000596902"/>
    </source>
</evidence>
<dbReference type="EMBL" id="JAAABM010000001">
    <property type="protein sequence ID" value="KAF7681526.1"/>
    <property type="molecule type" value="Genomic_DNA"/>
</dbReference>
<evidence type="ECO:0000256" key="1">
    <source>
        <dbReference type="SAM" id="MobiDB-lite"/>
    </source>
</evidence>
<evidence type="ECO:0000313" key="2">
    <source>
        <dbReference type="EMBL" id="KAF7681526.1"/>
    </source>
</evidence>
<keyword evidence="3" id="KW-1185">Reference proteome</keyword>
<feature type="region of interest" description="Disordered" evidence="1">
    <location>
        <begin position="1"/>
        <end position="48"/>
    </location>
</feature>
<comment type="caution">
    <text evidence="2">The sequence shown here is derived from an EMBL/GenBank/DDBJ whole genome shotgun (WGS) entry which is preliminary data.</text>
</comment>
<proteinExistence type="predicted"/>